<dbReference type="AlphaFoldDB" id="A9UPT8"/>
<dbReference type="GO" id="GO:0030596">
    <property type="term" value="F:alpha-L-rhamnosidase activity"/>
    <property type="evidence" value="ECO:0007669"/>
    <property type="project" value="UniProtKB-EC"/>
</dbReference>
<sequence>MPRVVKGKPLAVVGFTSPQAHSYVWELEANVGGRCELAIPDGAVAGSVFALTHGESLDPATGQVIQSPATPDRHTNQRIVEATRYTAGGHTGETFRPHLVYYGFKYVQVNTAASGLTTSSLRCWPVHTNLSTIATLDVQASDAAETEAAQSVYAAMVRTALSNFHDVPTDCPTREKRGWTGDMSAAHQALLHTFDMAQVYPKWLTDVADAQAHHGLPQGWYDRVDVGTALLNNVLAYVDHLESYATPLPTPYPNVSTLRANYPGSRYGDWCAYPELNNGVHAYVSSMGNSFFHLETLSAAAELAAWANHSRASALSTRAAELHAAFHATYFNATLNAYMDPFWNNSNFINQPNGRLPVQTAQTLGIAARPPRDQGLAALQALVNDIEAFQYRPTGGVVGTSRLFQALGWGNRSDVAWELLVNRAPPSWANMSLTTGSLWENWDGSGSRNHIMFGGFGAWYIQSLAGLQQAPGDRGWQRCRVAAAYLTKVTSVNATLLVPTGVFRSQWTATAPGTVMHTVAVPSGATADLELSLAQRGQRVVQVWLGTTCVWCNETFVPAGGLVNGWRDLFGTVTLSTQPSFKGTLRISSTITA</sequence>
<protein>
    <recommendedName>
        <fullName evidence="2">alpha-L-rhamnosidase</fullName>
        <ecNumber evidence="2">3.2.1.40</ecNumber>
    </recommendedName>
</protein>
<dbReference type="InterPro" id="IPR008902">
    <property type="entry name" value="Rhamnosid_concanavalin"/>
</dbReference>
<reference evidence="7 8" key="1">
    <citation type="journal article" date="2008" name="Nature">
        <title>The genome of the choanoflagellate Monosiga brevicollis and the origin of metazoans.</title>
        <authorList>
            <consortium name="JGI Sequencing"/>
            <person name="King N."/>
            <person name="Westbrook M.J."/>
            <person name="Young S.L."/>
            <person name="Kuo A."/>
            <person name="Abedin M."/>
            <person name="Chapman J."/>
            <person name="Fairclough S."/>
            <person name="Hellsten U."/>
            <person name="Isogai Y."/>
            <person name="Letunic I."/>
            <person name="Marr M."/>
            <person name="Pincus D."/>
            <person name="Putnam N."/>
            <person name="Rokas A."/>
            <person name="Wright K.J."/>
            <person name="Zuzow R."/>
            <person name="Dirks W."/>
            <person name="Good M."/>
            <person name="Goodstein D."/>
            <person name="Lemons D."/>
            <person name="Li W."/>
            <person name="Lyons J.B."/>
            <person name="Morris A."/>
            <person name="Nichols S."/>
            <person name="Richter D.J."/>
            <person name="Salamov A."/>
            <person name="Bork P."/>
            <person name="Lim W.A."/>
            <person name="Manning G."/>
            <person name="Miller W.T."/>
            <person name="McGinnis W."/>
            <person name="Shapiro H."/>
            <person name="Tjian R."/>
            <person name="Grigoriev I.V."/>
            <person name="Rokhsar D."/>
        </authorList>
    </citation>
    <scope>NUCLEOTIDE SEQUENCE [LARGE SCALE GENOMIC DNA]</scope>
    <source>
        <strain evidence="8">MX1 / ATCC 50154</strain>
    </source>
</reference>
<dbReference type="GO" id="GO:0005975">
    <property type="term" value="P:carbohydrate metabolic process"/>
    <property type="evidence" value="ECO:0007669"/>
    <property type="project" value="InterPro"/>
</dbReference>
<evidence type="ECO:0000259" key="6">
    <source>
        <dbReference type="Pfam" id="PF17390"/>
    </source>
</evidence>
<dbReference type="KEGG" id="mbr:MONBRDRAFT_22187"/>
<gene>
    <name evidence="7" type="ORF">MONBRDRAFT_22187</name>
</gene>
<accession>A9UPT8</accession>
<keyword evidence="8" id="KW-1185">Reference proteome</keyword>
<dbReference type="EC" id="3.2.1.40" evidence="2"/>
<comment type="catalytic activity">
    <reaction evidence="1">
        <text>Hydrolysis of terminal non-reducing alpha-L-rhamnose residues in alpha-L-rhamnosides.</text>
        <dbReference type="EC" id="3.2.1.40"/>
    </reaction>
</comment>
<evidence type="ECO:0000256" key="1">
    <source>
        <dbReference type="ARBA" id="ARBA00001445"/>
    </source>
</evidence>
<dbReference type="PANTHER" id="PTHR33307:SF6">
    <property type="entry name" value="ALPHA-RHAMNOSIDASE (EUROFUNG)-RELATED"/>
    <property type="match status" value="1"/>
</dbReference>
<dbReference type="InterPro" id="IPR035396">
    <property type="entry name" value="Bac_rhamnosid6H"/>
</dbReference>
<evidence type="ECO:0000313" key="7">
    <source>
        <dbReference type="EMBL" id="EDQ92931.1"/>
    </source>
</evidence>
<feature type="domain" description="Alpha-L-rhamnosidase six-hairpin glycosidase" evidence="5">
    <location>
        <begin position="247"/>
        <end position="462"/>
    </location>
</feature>
<organism evidence="7 8">
    <name type="scientific">Monosiga brevicollis</name>
    <name type="common">Choanoflagellate</name>
    <dbReference type="NCBI Taxonomy" id="81824"/>
    <lineage>
        <taxon>Eukaryota</taxon>
        <taxon>Choanoflagellata</taxon>
        <taxon>Craspedida</taxon>
        <taxon>Salpingoecidae</taxon>
        <taxon>Monosiga</taxon>
    </lineage>
</organism>
<dbReference type="InterPro" id="IPR035398">
    <property type="entry name" value="Bac_rhamnosid_C"/>
</dbReference>
<dbReference type="Pfam" id="PF17390">
    <property type="entry name" value="Bac_rhamnosid_C"/>
    <property type="match status" value="1"/>
</dbReference>
<dbReference type="SUPFAM" id="SSF48208">
    <property type="entry name" value="Six-hairpin glycosidases"/>
    <property type="match status" value="1"/>
</dbReference>
<proteinExistence type="predicted"/>
<dbReference type="Pfam" id="PF05592">
    <property type="entry name" value="Bac_rhamnosid"/>
    <property type="match status" value="1"/>
</dbReference>
<feature type="domain" description="Alpha-L-rhamnosidase six-hairpin glycosidase" evidence="5">
    <location>
        <begin position="149"/>
        <end position="217"/>
    </location>
</feature>
<dbReference type="InterPro" id="IPR012341">
    <property type="entry name" value="6hp_glycosidase-like_sf"/>
</dbReference>
<dbReference type="Gene3D" id="2.60.120.260">
    <property type="entry name" value="Galactose-binding domain-like"/>
    <property type="match status" value="1"/>
</dbReference>
<evidence type="ECO:0000256" key="3">
    <source>
        <dbReference type="ARBA" id="ARBA00022801"/>
    </source>
</evidence>
<dbReference type="Pfam" id="PF17389">
    <property type="entry name" value="Bac_rhamnosid6H"/>
    <property type="match status" value="2"/>
</dbReference>
<dbReference type="PANTHER" id="PTHR33307">
    <property type="entry name" value="ALPHA-RHAMNOSIDASE (EUROFUNG)"/>
    <property type="match status" value="1"/>
</dbReference>
<evidence type="ECO:0000313" key="8">
    <source>
        <dbReference type="Proteomes" id="UP000001357"/>
    </source>
</evidence>
<dbReference type="InParanoid" id="A9UPT8"/>
<feature type="domain" description="Alpha-L-rhamnosidase concanavalin-like" evidence="4">
    <location>
        <begin position="23"/>
        <end position="124"/>
    </location>
</feature>
<dbReference type="RefSeq" id="XP_001742693.1">
    <property type="nucleotide sequence ID" value="XM_001742641.1"/>
</dbReference>
<dbReference type="Gene3D" id="2.60.420.10">
    <property type="entry name" value="Maltose phosphorylase, domain 3"/>
    <property type="match status" value="1"/>
</dbReference>
<dbReference type="InterPro" id="IPR008928">
    <property type="entry name" value="6-hairpin_glycosidase_sf"/>
</dbReference>
<dbReference type="InterPro" id="IPR016007">
    <property type="entry name" value="Alpha_rhamnosid"/>
</dbReference>
<dbReference type="Gene3D" id="1.50.10.10">
    <property type="match status" value="1"/>
</dbReference>
<evidence type="ECO:0000256" key="2">
    <source>
        <dbReference type="ARBA" id="ARBA00012652"/>
    </source>
</evidence>
<feature type="domain" description="Alpha-L-rhamnosidase C-terminal" evidence="6">
    <location>
        <begin position="466"/>
        <end position="538"/>
    </location>
</feature>
<dbReference type="GeneID" id="5887907"/>
<evidence type="ECO:0000259" key="5">
    <source>
        <dbReference type="Pfam" id="PF17389"/>
    </source>
</evidence>
<keyword evidence="3" id="KW-0378">Hydrolase</keyword>
<dbReference type="Proteomes" id="UP000001357">
    <property type="component" value="Unassembled WGS sequence"/>
</dbReference>
<dbReference type="EMBL" id="CH991543">
    <property type="protein sequence ID" value="EDQ92931.1"/>
    <property type="molecule type" value="Genomic_DNA"/>
</dbReference>
<name>A9UPT8_MONBE</name>
<evidence type="ECO:0000259" key="4">
    <source>
        <dbReference type="Pfam" id="PF05592"/>
    </source>
</evidence>